<sequence length="497" mass="55567">MVMMPAAPVLAGAFRPMRFEATVEDCVTTHGEIPKDLAGGFYRVGPTFKRPTHQGGNGLLAMDGMVQGLTLENGRADFRNRWVRTPKYLLEERHGRAMFRWADGEWSDWRNIGFGPALQDQATRGIPQGTNNINCFPFAGEILASGEQGGPPVALDPITLETRGIVPWSPQLARGIFDQAGYGDAAFTAHPKWDAASGTLYGWSYSDRPPFVTVNVVYPDGSVTSRELWDAPYCSEVHDMWLTPDWMVLPFQGFAFDPGRVARGLSVQGWQPDLPITLALVPRHDIEHGEIRWITAEIEPQYIMHTLAANVVGNTLSLDGPIFERPPFPLDIDGFQGEDVALFFNLARSTLGRWTVDLDSGSVKSELLDDRPVELPKVDERFYGRGHRWGYLIGGEARGNGMRMHSLVIRDIDTGAEQEYRLRHDRPSLVMEPTFVPRTPDAPEGDGYLMVPISRWTENLGEFVIFDTDDISAGPVCRIEIPFLLGFTPHGHWMDFR</sequence>
<keyword evidence="6 7" id="KW-0223">Dioxygenase</keyword>
<dbReference type="Pfam" id="PF03055">
    <property type="entry name" value="RPE65"/>
    <property type="match status" value="1"/>
</dbReference>
<keyword evidence="2 5" id="KW-0479">Metal-binding</keyword>
<dbReference type="PANTHER" id="PTHR10543:SF89">
    <property type="entry name" value="CAROTENOID 9,10(9',10')-CLEAVAGE DIOXYGENASE 1"/>
    <property type="match status" value="1"/>
</dbReference>
<gene>
    <name evidence="7" type="ORF">C8E89_107140</name>
</gene>
<feature type="binding site" evidence="5">
    <location>
        <position position="190"/>
    </location>
    <ligand>
        <name>Fe cation</name>
        <dbReference type="ChEBI" id="CHEBI:24875"/>
        <note>catalytic</note>
    </ligand>
</feature>
<dbReference type="RefSeq" id="WP_220032474.1">
    <property type="nucleotide sequence ID" value="NZ_QJJU01000007.1"/>
</dbReference>
<evidence type="ECO:0000256" key="1">
    <source>
        <dbReference type="ARBA" id="ARBA00006787"/>
    </source>
</evidence>
<dbReference type="EMBL" id="QJJU01000007">
    <property type="protein sequence ID" value="PXX08835.1"/>
    <property type="molecule type" value="Genomic_DNA"/>
</dbReference>
<dbReference type="AlphaFoldDB" id="A0A318HH32"/>
<evidence type="ECO:0000313" key="8">
    <source>
        <dbReference type="Proteomes" id="UP000247781"/>
    </source>
</evidence>
<dbReference type="EC" id="1.13.11.-" evidence="6"/>
<evidence type="ECO:0000256" key="6">
    <source>
        <dbReference type="RuleBase" id="RU364048"/>
    </source>
</evidence>
<evidence type="ECO:0000256" key="2">
    <source>
        <dbReference type="ARBA" id="ARBA00022723"/>
    </source>
</evidence>
<keyword evidence="4 5" id="KW-0408">Iron</keyword>
<keyword evidence="3 6" id="KW-0560">Oxidoreductase</keyword>
<dbReference type="GO" id="GO:0046872">
    <property type="term" value="F:metal ion binding"/>
    <property type="evidence" value="ECO:0007669"/>
    <property type="project" value="UniProtKB-KW"/>
</dbReference>
<reference evidence="7 8" key="2">
    <citation type="submission" date="2018-06" db="EMBL/GenBank/DDBJ databases">
        <title>Sequencing of bacterial isolates from soil warming experiment in Harvard Forest, Massachusetts, USA.</title>
        <authorList>
            <person name="Deangelis K.PhD."/>
        </authorList>
    </citation>
    <scope>NUCLEOTIDE SEQUENCE [LARGE SCALE GENOMIC DNA]</scope>
    <source>
        <strain evidence="7 8">GAS496</strain>
    </source>
</reference>
<reference evidence="8" key="1">
    <citation type="submission" date="2018-05" db="EMBL/GenBank/DDBJ databases">
        <authorList>
            <person name="Deangelis K."/>
            <person name="Huntemann M."/>
            <person name="Clum A."/>
            <person name="Pillay M."/>
            <person name="Palaniappan K."/>
            <person name="Varghese N."/>
            <person name="Mikhailova N."/>
            <person name="Stamatis D."/>
            <person name="Reddy T."/>
            <person name="Daum C."/>
            <person name="Shapiro N."/>
            <person name="Ivanova N."/>
            <person name="Kyrpides N."/>
            <person name="Woyke T."/>
        </authorList>
    </citation>
    <scope>NUCLEOTIDE SEQUENCE [LARGE SCALE GENOMIC DNA]</scope>
    <source>
        <strain evidence="8">GAS496</strain>
    </source>
</reference>
<comment type="similarity">
    <text evidence="1 6">Belongs to the carotenoid oxygenase family.</text>
</comment>
<feature type="binding site" evidence="5">
    <location>
        <position position="238"/>
    </location>
    <ligand>
        <name>Fe cation</name>
        <dbReference type="ChEBI" id="CHEBI:24875"/>
        <note>catalytic</note>
    </ligand>
</feature>
<evidence type="ECO:0000256" key="3">
    <source>
        <dbReference type="ARBA" id="ARBA00023002"/>
    </source>
</evidence>
<dbReference type="InterPro" id="IPR004294">
    <property type="entry name" value="Carotenoid_Oase"/>
</dbReference>
<keyword evidence="8" id="KW-1185">Reference proteome</keyword>
<feature type="binding site" evidence="5">
    <location>
        <position position="490"/>
    </location>
    <ligand>
        <name>Fe cation</name>
        <dbReference type="ChEBI" id="CHEBI:24875"/>
        <note>catalytic</note>
    </ligand>
</feature>
<accession>A0A318HH32</accession>
<dbReference type="Proteomes" id="UP000247781">
    <property type="component" value="Unassembled WGS sequence"/>
</dbReference>
<dbReference type="PANTHER" id="PTHR10543">
    <property type="entry name" value="BETA-CAROTENE DIOXYGENASE"/>
    <property type="match status" value="1"/>
</dbReference>
<name>A0A318HH32_9MYCO</name>
<evidence type="ECO:0000256" key="4">
    <source>
        <dbReference type="ARBA" id="ARBA00023004"/>
    </source>
</evidence>
<comment type="caution">
    <text evidence="7">The sequence shown here is derived from an EMBL/GenBank/DDBJ whole genome shotgun (WGS) entry which is preliminary data.</text>
</comment>
<organism evidence="7 8">
    <name type="scientific">Mycolicibacterium moriokaense</name>
    <dbReference type="NCBI Taxonomy" id="39691"/>
    <lineage>
        <taxon>Bacteria</taxon>
        <taxon>Bacillati</taxon>
        <taxon>Actinomycetota</taxon>
        <taxon>Actinomycetes</taxon>
        <taxon>Mycobacteriales</taxon>
        <taxon>Mycobacteriaceae</taxon>
        <taxon>Mycolicibacterium</taxon>
    </lineage>
</organism>
<evidence type="ECO:0000256" key="5">
    <source>
        <dbReference type="PIRSR" id="PIRSR604294-1"/>
    </source>
</evidence>
<proteinExistence type="inferred from homology"/>
<evidence type="ECO:0000313" key="7">
    <source>
        <dbReference type="EMBL" id="PXX08835.1"/>
    </source>
</evidence>
<dbReference type="GO" id="GO:0010436">
    <property type="term" value="F:carotenoid dioxygenase activity"/>
    <property type="evidence" value="ECO:0007669"/>
    <property type="project" value="TreeGrafter"/>
</dbReference>
<feature type="binding site" evidence="5">
    <location>
        <position position="305"/>
    </location>
    <ligand>
        <name>Fe cation</name>
        <dbReference type="ChEBI" id="CHEBI:24875"/>
        <note>catalytic</note>
    </ligand>
</feature>
<dbReference type="GO" id="GO:0016121">
    <property type="term" value="P:carotene catabolic process"/>
    <property type="evidence" value="ECO:0007669"/>
    <property type="project" value="TreeGrafter"/>
</dbReference>
<comment type="cofactor">
    <cofactor evidence="5 6">
        <name>Fe(2+)</name>
        <dbReference type="ChEBI" id="CHEBI:29033"/>
    </cofactor>
    <text evidence="5 6">Binds 1 Fe(2+) ion per subunit.</text>
</comment>
<protein>
    <recommendedName>
        <fullName evidence="6">Dioxygenase</fullName>
        <ecNumber evidence="6">1.13.11.-</ecNumber>
    </recommendedName>
</protein>